<proteinExistence type="predicted"/>
<reference evidence="3" key="1">
    <citation type="submission" date="2023-06" db="EMBL/GenBank/DDBJ databases">
        <authorList>
            <person name="Jiang Y."/>
            <person name="Liu Q."/>
        </authorList>
    </citation>
    <scope>NUCLEOTIDE SEQUENCE</scope>
    <source>
        <strain evidence="3">CGMCC 1.12089</strain>
    </source>
</reference>
<comment type="caution">
    <text evidence="3">The sequence shown here is derived from an EMBL/GenBank/DDBJ whole genome shotgun (WGS) entry which is preliminary data.</text>
</comment>
<feature type="transmembrane region" description="Helical" evidence="2">
    <location>
        <begin position="101"/>
        <end position="119"/>
    </location>
</feature>
<keyword evidence="2" id="KW-0812">Transmembrane</keyword>
<evidence type="ECO:0000256" key="2">
    <source>
        <dbReference type="SAM" id="Phobius"/>
    </source>
</evidence>
<keyword evidence="4" id="KW-1185">Reference proteome</keyword>
<dbReference type="EMBL" id="JASZYV010000001">
    <property type="protein sequence ID" value="MDM0043715.1"/>
    <property type="molecule type" value="Genomic_DNA"/>
</dbReference>
<dbReference type="Proteomes" id="UP001174908">
    <property type="component" value="Unassembled WGS sequence"/>
</dbReference>
<accession>A0ABT7N757</accession>
<keyword evidence="2" id="KW-0472">Membrane</keyword>
<sequence>MNSSTSKSAAELADELRSTANDAVESSRSYAQNAVNAAGEKVRDLRRDAEPAMEQLAARVQQAVQRGLESASRTSARAQKQFETAADRTGQYIADQPVRSILLAALAGAAVTALLVLATRGQDD</sequence>
<feature type="region of interest" description="Disordered" evidence="1">
    <location>
        <begin position="1"/>
        <end position="42"/>
    </location>
</feature>
<keyword evidence="2" id="KW-1133">Transmembrane helix</keyword>
<evidence type="ECO:0008006" key="5">
    <source>
        <dbReference type="Google" id="ProtNLM"/>
    </source>
</evidence>
<gene>
    <name evidence="3" type="ORF">QTH91_04400</name>
</gene>
<evidence type="ECO:0000313" key="3">
    <source>
        <dbReference type="EMBL" id="MDM0043715.1"/>
    </source>
</evidence>
<feature type="compositionally biased region" description="Polar residues" evidence="1">
    <location>
        <begin position="18"/>
        <end position="35"/>
    </location>
</feature>
<protein>
    <recommendedName>
        <fullName evidence="5">DUF883 domain-containing protein</fullName>
    </recommendedName>
</protein>
<organism evidence="3 4">
    <name type="scientific">Variovorax dokdonensis</name>
    <dbReference type="NCBI Taxonomy" id="344883"/>
    <lineage>
        <taxon>Bacteria</taxon>
        <taxon>Pseudomonadati</taxon>
        <taxon>Pseudomonadota</taxon>
        <taxon>Betaproteobacteria</taxon>
        <taxon>Burkholderiales</taxon>
        <taxon>Comamonadaceae</taxon>
        <taxon>Variovorax</taxon>
    </lineage>
</organism>
<dbReference type="Gene3D" id="1.20.120.20">
    <property type="entry name" value="Apolipoprotein"/>
    <property type="match status" value="1"/>
</dbReference>
<dbReference type="RefSeq" id="WP_286658803.1">
    <property type="nucleotide sequence ID" value="NZ_JASZYV010000001.1"/>
</dbReference>
<evidence type="ECO:0000256" key="1">
    <source>
        <dbReference type="SAM" id="MobiDB-lite"/>
    </source>
</evidence>
<evidence type="ECO:0000313" key="4">
    <source>
        <dbReference type="Proteomes" id="UP001174908"/>
    </source>
</evidence>
<name>A0ABT7N757_9BURK</name>